<comment type="caution">
    <text evidence="1">The sequence shown here is derived from an EMBL/GenBank/DDBJ whole genome shotgun (WGS) entry which is preliminary data.</text>
</comment>
<dbReference type="InterPro" id="IPR027417">
    <property type="entry name" value="P-loop_NTPase"/>
</dbReference>
<dbReference type="EMBL" id="JQBK01000033">
    <property type="protein sequence ID" value="KRN84234.1"/>
    <property type="molecule type" value="Genomic_DNA"/>
</dbReference>
<dbReference type="Proteomes" id="UP000051491">
    <property type="component" value="Unassembled WGS sequence"/>
</dbReference>
<organism evidence="1 2">
    <name type="scientific">Ligilactobacillus acidipiscis</name>
    <dbReference type="NCBI Taxonomy" id="89059"/>
    <lineage>
        <taxon>Bacteria</taxon>
        <taxon>Bacillati</taxon>
        <taxon>Bacillota</taxon>
        <taxon>Bacilli</taxon>
        <taxon>Lactobacillales</taxon>
        <taxon>Lactobacillaceae</taxon>
        <taxon>Ligilactobacillus</taxon>
    </lineage>
</organism>
<dbReference type="SUPFAM" id="SSF52540">
    <property type="entry name" value="P-loop containing nucleoside triphosphate hydrolases"/>
    <property type="match status" value="1"/>
</dbReference>
<sequence length="394" mass="44469">MAEDKKQQNFISLNTALKLIKFDTDFQMQEILAGRPTDKHTFVLYSLPGVGKTQGIRQMVGDPQHICVIDINAEFGGSLAMPISHVDEKSQTAQVLHALNASIRKLKDHAIKDPTTPHFLFLDEFNRGDEFMKQTIMQLLLENRLPGNSLPANVFVIGAGNTAENIFSDEEVVENDVNELDTATRDRINPLFIQLEPKEWLDWAYANEVAPEVVDFIGSKSYNEQRQLLYQPSKSADGTGATPRSWTRLSSFLTDPAIKNDPVLLRAAVFSMIGNDCGKQFLTYLTTGDSLDIFALLEKPDQAKFTSLSTGRKMAFFSSALRPVEQDLESEAQRGYAQIFLDYLQTNDQTAIARFMHTQVETGVLQQRYPQTNLYLRKDPRFMQLVMEMSVNNV</sequence>
<name>A0A0R2KBZ7_9LACO</name>
<accession>A0A0R2KBZ7</accession>
<protein>
    <submittedName>
        <fullName evidence="1">MoxR-like ATPase</fullName>
    </submittedName>
</protein>
<dbReference type="PATRIC" id="fig|89059.3.peg.1359"/>
<evidence type="ECO:0000313" key="2">
    <source>
        <dbReference type="Proteomes" id="UP000051491"/>
    </source>
</evidence>
<reference evidence="1 2" key="1">
    <citation type="journal article" date="2015" name="Genome Announc.">
        <title>Expanding the biotechnology potential of lactobacilli through comparative genomics of 213 strains and associated genera.</title>
        <authorList>
            <person name="Sun Z."/>
            <person name="Harris H.M."/>
            <person name="McCann A."/>
            <person name="Guo C."/>
            <person name="Argimon S."/>
            <person name="Zhang W."/>
            <person name="Yang X."/>
            <person name="Jeffery I.B."/>
            <person name="Cooney J.C."/>
            <person name="Kagawa T.F."/>
            <person name="Liu W."/>
            <person name="Song Y."/>
            <person name="Salvetti E."/>
            <person name="Wrobel A."/>
            <person name="Rasinkangas P."/>
            <person name="Parkhill J."/>
            <person name="Rea M.C."/>
            <person name="O'Sullivan O."/>
            <person name="Ritari J."/>
            <person name="Douillard F.P."/>
            <person name="Paul Ross R."/>
            <person name="Yang R."/>
            <person name="Briner A.E."/>
            <person name="Felis G.E."/>
            <person name="de Vos W.M."/>
            <person name="Barrangou R."/>
            <person name="Klaenhammer T.R."/>
            <person name="Caufield P.W."/>
            <person name="Cui Y."/>
            <person name="Zhang H."/>
            <person name="O'Toole P.W."/>
        </authorList>
    </citation>
    <scope>NUCLEOTIDE SEQUENCE [LARGE SCALE GENOMIC DNA]</scope>
    <source>
        <strain evidence="1 2">DSM 15353</strain>
    </source>
</reference>
<dbReference type="RefSeq" id="WP_010495209.1">
    <property type="nucleotide sequence ID" value="NZ_JQBK01000033.1"/>
</dbReference>
<dbReference type="STRING" id="89059.LAC1533_0228"/>
<evidence type="ECO:0000313" key="1">
    <source>
        <dbReference type="EMBL" id="KRN84234.1"/>
    </source>
</evidence>
<dbReference type="OrthoDB" id="9808317at2"/>
<dbReference type="Gene3D" id="3.40.50.300">
    <property type="entry name" value="P-loop containing nucleotide triphosphate hydrolases"/>
    <property type="match status" value="1"/>
</dbReference>
<dbReference type="AlphaFoldDB" id="A0A0R2KBZ7"/>
<gene>
    <name evidence="1" type="ORF">IV43_GL001260</name>
</gene>
<proteinExistence type="predicted"/>